<evidence type="ECO:0000313" key="2">
    <source>
        <dbReference type="EMBL" id="EID53548.1"/>
    </source>
</evidence>
<organism evidence="2 3">
    <name type="scientific">Saccharomonospora xinjiangensis XJ-54</name>
    <dbReference type="NCBI Taxonomy" id="882086"/>
    <lineage>
        <taxon>Bacteria</taxon>
        <taxon>Bacillati</taxon>
        <taxon>Actinomycetota</taxon>
        <taxon>Actinomycetes</taxon>
        <taxon>Pseudonocardiales</taxon>
        <taxon>Pseudonocardiaceae</taxon>
        <taxon>Saccharomonospora</taxon>
    </lineage>
</organism>
<proteinExistence type="predicted"/>
<keyword evidence="1" id="KW-0472">Membrane</keyword>
<evidence type="ECO:0000256" key="1">
    <source>
        <dbReference type="SAM" id="Phobius"/>
    </source>
</evidence>
<reference evidence="2 3" key="1">
    <citation type="submission" date="2012-01" db="EMBL/GenBank/DDBJ databases">
        <title>Improved High-Quality Draft sequence of Saccharomonospora xinjiangensis XJ-54.</title>
        <authorList>
            <consortium name="US DOE Joint Genome Institute"/>
            <person name="Lucas S."/>
            <person name="Han J."/>
            <person name="Lapidus A."/>
            <person name="Cheng J.-F."/>
            <person name="Goodwin L."/>
            <person name="Pitluck S."/>
            <person name="Peters L."/>
            <person name="Mikhailova N."/>
            <person name="Teshima H."/>
            <person name="Detter J.C."/>
            <person name="Han C."/>
            <person name="Tapia R."/>
            <person name="Land M."/>
            <person name="Hauser L."/>
            <person name="Kyrpides N."/>
            <person name="Ivanova N."/>
            <person name="Pagani I."/>
            <person name="Brambilla E.-M."/>
            <person name="Klenk H.-P."/>
            <person name="Woyke T."/>
        </authorList>
    </citation>
    <scope>NUCLEOTIDE SEQUENCE [LARGE SCALE GENOMIC DNA]</scope>
    <source>
        <strain evidence="2 3">XJ-54</strain>
    </source>
</reference>
<evidence type="ECO:0000313" key="3">
    <source>
        <dbReference type="Proteomes" id="UP000004691"/>
    </source>
</evidence>
<sequence length="145" mass="14972">MLGVAAVMGILIMLGAWWMGPSLFGAGSAQAERRVVDATVTKPVECSNPDAEEVVRFQLAGQTHEGLLSGCGHDQDESVRIALEDDPAEAEGPVEVALAATAPGINDLRRPVGLGLLLLGCAGGGTYAFLLARGPKTERASFATV</sequence>
<accession>I0V095</accession>
<keyword evidence="1" id="KW-0812">Transmembrane</keyword>
<dbReference type="HOGENOM" id="CLU_133734_0_0_11"/>
<keyword evidence="1" id="KW-1133">Transmembrane helix</keyword>
<dbReference type="STRING" id="882086.SacxiDRAFT_1297"/>
<protein>
    <submittedName>
        <fullName evidence="2">Uncharacterized protein</fullName>
    </submittedName>
</protein>
<dbReference type="EMBL" id="JH636049">
    <property type="protein sequence ID" value="EID53548.1"/>
    <property type="molecule type" value="Genomic_DNA"/>
</dbReference>
<keyword evidence="3" id="KW-1185">Reference proteome</keyword>
<dbReference type="eggNOG" id="ENOG50341X2">
    <property type="taxonomic scope" value="Bacteria"/>
</dbReference>
<gene>
    <name evidence="2" type="ORF">SacxiDRAFT_1297</name>
</gene>
<dbReference type="Proteomes" id="UP000004691">
    <property type="component" value="Unassembled WGS sequence"/>
</dbReference>
<feature type="transmembrane region" description="Helical" evidence="1">
    <location>
        <begin position="112"/>
        <end position="132"/>
    </location>
</feature>
<name>I0V095_9PSEU</name>
<dbReference type="AlphaFoldDB" id="I0V095"/>